<dbReference type="EMBL" id="PEDP01001762">
    <property type="protein sequence ID" value="POS83246.1"/>
    <property type="molecule type" value="Genomic_DNA"/>
</dbReference>
<dbReference type="PANTHER" id="PTHR33481">
    <property type="entry name" value="REVERSE TRANSCRIPTASE"/>
    <property type="match status" value="1"/>
</dbReference>
<dbReference type="InterPro" id="IPR036397">
    <property type="entry name" value="RNaseH_sf"/>
</dbReference>
<evidence type="ECO:0000259" key="1">
    <source>
        <dbReference type="PROSITE" id="PS50878"/>
    </source>
</evidence>
<feature type="non-terminal residue" evidence="2">
    <location>
        <position position="1"/>
    </location>
</feature>
<dbReference type="Pfam" id="PF00078">
    <property type="entry name" value="RVT_1"/>
    <property type="match status" value="1"/>
</dbReference>
<dbReference type="OrthoDB" id="4357294at2759"/>
<dbReference type="Gene3D" id="3.30.420.10">
    <property type="entry name" value="Ribonuclease H-like superfamily/Ribonuclease H"/>
    <property type="match status" value="1"/>
</dbReference>
<dbReference type="PROSITE" id="PS50878">
    <property type="entry name" value="RT_POL"/>
    <property type="match status" value="1"/>
</dbReference>
<protein>
    <recommendedName>
        <fullName evidence="1">Reverse transcriptase domain-containing protein</fullName>
    </recommendedName>
</protein>
<dbReference type="Proteomes" id="UP000237438">
    <property type="component" value="Unassembled WGS sequence"/>
</dbReference>
<feature type="domain" description="Reverse transcriptase" evidence="1">
    <location>
        <begin position="1"/>
        <end position="194"/>
    </location>
</feature>
<keyword evidence="3" id="KW-1185">Reference proteome</keyword>
<sequence length="437" mass="49388">LDPVSCVIHEVEKARSKNLVASLLTLDVKGAFDTVLPGRMQRRLRDQGWPLWVIKWVRSFMTNRTARSRLGDARTDEIQLNCGLPQGSPISPILFMLYTEPILHIGDQGMKFSYANDVAILQSGQTLTECIEKLDRQAKILLDWGIQNAVSFDHQKGELQHFTLSSKPKEYPSLLIGNTSLQANQVTRWLGIWLDRKLSFLTHTRNWTAKVTSCVLPVVLYEIEAWWPGDHTLAWRRKKLQELKHRCGKQIQLLSKAIHMSLRTILPIYRSTPLPTLFRDGGLPPTRIIKRAYSIATTRLTKTAHLLPISVDTELVNLDKESPNPPKIYNSTNHDIHVYSDGAILPDGRAGGAFVLFQAERKNPTQSFIIGYKVEPIDTEIIAINYGIQKADQKAAIHFATNIIVFTDNQTAANIVNGKSSPTSWKEVTEIRKSQQD</sequence>
<dbReference type="InterPro" id="IPR000477">
    <property type="entry name" value="RT_dom"/>
</dbReference>
<comment type="caution">
    <text evidence="2">The sequence shown here is derived from an EMBL/GenBank/DDBJ whole genome shotgun (WGS) entry which is preliminary data.</text>
</comment>
<proteinExistence type="predicted"/>
<evidence type="ECO:0000313" key="2">
    <source>
        <dbReference type="EMBL" id="POS83246.1"/>
    </source>
</evidence>
<dbReference type="SUPFAM" id="SSF56672">
    <property type="entry name" value="DNA/RNA polymerases"/>
    <property type="match status" value="1"/>
</dbReference>
<dbReference type="STRING" id="225359.A0A2S4PMI2"/>
<evidence type="ECO:0000313" key="3">
    <source>
        <dbReference type="Proteomes" id="UP000237438"/>
    </source>
</evidence>
<gene>
    <name evidence="2" type="ORF">EPUL_004837</name>
</gene>
<reference evidence="2 3" key="1">
    <citation type="submission" date="2017-10" db="EMBL/GenBank/DDBJ databases">
        <title>Development of genomic resources for the powdery mildew, Erysiphe pulchra.</title>
        <authorList>
            <person name="Wadl P.A."/>
            <person name="Mack B.M."/>
            <person name="Moore G."/>
            <person name="Beltz S.B."/>
        </authorList>
    </citation>
    <scope>NUCLEOTIDE SEQUENCE [LARGE SCALE GENOMIC DNA]</scope>
    <source>
        <strain evidence="2">Cflorida</strain>
    </source>
</reference>
<dbReference type="InterPro" id="IPR043502">
    <property type="entry name" value="DNA/RNA_pol_sf"/>
</dbReference>
<dbReference type="PANTHER" id="PTHR33481:SF1">
    <property type="entry name" value="ENDONUCLEASE_EXONUCLEASE_PHOSPHATASE DOMAIN-CONTAINING PROTEIN-RELATED"/>
    <property type="match status" value="1"/>
</dbReference>
<dbReference type="SUPFAM" id="SSF53098">
    <property type="entry name" value="Ribonuclease H-like"/>
    <property type="match status" value="1"/>
</dbReference>
<organism evidence="2 3">
    <name type="scientific">Erysiphe pulchra</name>
    <dbReference type="NCBI Taxonomy" id="225359"/>
    <lineage>
        <taxon>Eukaryota</taxon>
        <taxon>Fungi</taxon>
        <taxon>Dikarya</taxon>
        <taxon>Ascomycota</taxon>
        <taxon>Pezizomycotina</taxon>
        <taxon>Leotiomycetes</taxon>
        <taxon>Erysiphales</taxon>
        <taxon>Erysiphaceae</taxon>
        <taxon>Erysiphe</taxon>
    </lineage>
</organism>
<name>A0A2S4PMI2_9PEZI</name>
<accession>A0A2S4PMI2</accession>
<feature type="non-terminal residue" evidence="2">
    <location>
        <position position="437"/>
    </location>
</feature>
<dbReference type="InterPro" id="IPR012337">
    <property type="entry name" value="RNaseH-like_sf"/>
</dbReference>
<dbReference type="GO" id="GO:0003676">
    <property type="term" value="F:nucleic acid binding"/>
    <property type="evidence" value="ECO:0007669"/>
    <property type="project" value="InterPro"/>
</dbReference>
<dbReference type="AlphaFoldDB" id="A0A2S4PMI2"/>